<dbReference type="Pfam" id="PF14344">
    <property type="entry name" value="DUF4397"/>
    <property type="match status" value="1"/>
</dbReference>
<feature type="transmembrane region" description="Helical" evidence="1">
    <location>
        <begin position="251"/>
        <end position="270"/>
    </location>
</feature>
<dbReference type="RefSeq" id="WP_091610574.1">
    <property type="nucleotide sequence ID" value="NZ_FNNC01000001.1"/>
</dbReference>
<keyword evidence="1" id="KW-1133">Transmembrane helix</keyword>
<evidence type="ECO:0000256" key="2">
    <source>
        <dbReference type="SAM" id="SignalP"/>
    </source>
</evidence>
<dbReference type="Proteomes" id="UP000199488">
    <property type="component" value="Unassembled WGS sequence"/>
</dbReference>
<evidence type="ECO:0000313" key="4">
    <source>
        <dbReference type="EMBL" id="SDW09606.1"/>
    </source>
</evidence>
<keyword evidence="2" id="KW-0732">Signal</keyword>
<dbReference type="EMBL" id="FNNC01000001">
    <property type="protein sequence ID" value="SDW09606.1"/>
    <property type="molecule type" value="Genomic_DNA"/>
</dbReference>
<protein>
    <recommendedName>
        <fullName evidence="3">DUF4397 domain-containing protein</fullName>
    </recommendedName>
</protein>
<accession>A0A1H2QQW9</accession>
<keyword evidence="1" id="KW-0472">Membrane</keyword>
<feature type="domain" description="DUF4397" evidence="3">
    <location>
        <begin position="40"/>
        <end position="155"/>
    </location>
</feature>
<name>A0A1H2QQW9_9BACI</name>
<keyword evidence="5" id="KW-1185">Reference proteome</keyword>
<dbReference type="OrthoDB" id="9783299at2"/>
<organism evidence="4 5">
    <name type="scientific">Marinococcus luteus</name>
    <dbReference type="NCBI Taxonomy" id="1122204"/>
    <lineage>
        <taxon>Bacteria</taxon>
        <taxon>Bacillati</taxon>
        <taxon>Bacillota</taxon>
        <taxon>Bacilli</taxon>
        <taxon>Bacillales</taxon>
        <taxon>Bacillaceae</taxon>
        <taxon>Marinococcus</taxon>
    </lineage>
</organism>
<dbReference type="AlphaFoldDB" id="A0A1H2QQW9"/>
<sequence>MKKVVGSMLTGALVFSLAGGGTALADSHDTEEGASEDNGMVRIVHASPDAPEVDVYVDGEAVVEGAAFKDATDYLEVPEGEREIEIFAAGEEGEGDPVLSGTLDVEEGEAYTAAATNTLEDIELSVLEDNQEAAEGMANVRVAHFSPDAPNVDVAVTDGDILFEDAPFTGVTDYMEVEAGSYDLEVRPTGTEDVVLDLAGTELEEGMNYSVLAVGFAEGDPELDAIILATPSSESMPSEMPQTGAAGTDNTMMYVLAGLLAAGLGAGYYARRRAGASS</sequence>
<feature type="signal peptide" evidence="2">
    <location>
        <begin position="1"/>
        <end position="25"/>
    </location>
</feature>
<dbReference type="InterPro" id="IPR025510">
    <property type="entry name" value="DUF4397"/>
</dbReference>
<feature type="chain" id="PRO_5011456253" description="DUF4397 domain-containing protein" evidence="2">
    <location>
        <begin position="26"/>
        <end position="278"/>
    </location>
</feature>
<evidence type="ECO:0000259" key="3">
    <source>
        <dbReference type="Pfam" id="PF14344"/>
    </source>
</evidence>
<dbReference type="STRING" id="1122204.SAMN05421781_0429"/>
<gene>
    <name evidence="4" type="ORF">SAMN05421781_0429</name>
</gene>
<keyword evidence="1" id="KW-0812">Transmembrane</keyword>
<reference evidence="4 5" key="1">
    <citation type="submission" date="2016-10" db="EMBL/GenBank/DDBJ databases">
        <authorList>
            <person name="de Groot N.N."/>
        </authorList>
    </citation>
    <scope>NUCLEOTIDE SEQUENCE [LARGE SCALE GENOMIC DNA]</scope>
    <source>
        <strain evidence="4 5">DSM 23126</strain>
    </source>
</reference>
<evidence type="ECO:0000313" key="5">
    <source>
        <dbReference type="Proteomes" id="UP000199488"/>
    </source>
</evidence>
<evidence type="ECO:0000256" key="1">
    <source>
        <dbReference type="SAM" id="Phobius"/>
    </source>
</evidence>
<proteinExistence type="predicted"/>